<evidence type="ECO:0000313" key="1">
    <source>
        <dbReference type="EMBL" id="CAL1278703.1"/>
    </source>
</evidence>
<accession>A0AAV2A7Q4</accession>
<name>A0AAV2A7Q4_9ARAC</name>
<evidence type="ECO:0000313" key="2">
    <source>
        <dbReference type="Proteomes" id="UP001497382"/>
    </source>
</evidence>
<keyword evidence="2" id="KW-1185">Reference proteome</keyword>
<reference evidence="1 2" key="1">
    <citation type="submission" date="2024-04" db="EMBL/GenBank/DDBJ databases">
        <authorList>
            <person name="Rising A."/>
            <person name="Reimegard J."/>
            <person name="Sonavane S."/>
            <person name="Akerstrom W."/>
            <person name="Nylinder S."/>
            <person name="Hedman E."/>
            <person name="Kallberg Y."/>
        </authorList>
    </citation>
    <scope>NUCLEOTIDE SEQUENCE [LARGE SCALE GENOMIC DNA]</scope>
</reference>
<comment type="caution">
    <text evidence="1">The sequence shown here is derived from an EMBL/GenBank/DDBJ whole genome shotgun (WGS) entry which is preliminary data.</text>
</comment>
<dbReference type="EMBL" id="CAXIEN010000115">
    <property type="protein sequence ID" value="CAL1278703.1"/>
    <property type="molecule type" value="Genomic_DNA"/>
</dbReference>
<dbReference type="AlphaFoldDB" id="A0AAV2A7Q4"/>
<proteinExistence type="predicted"/>
<dbReference type="Proteomes" id="UP001497382">
    <property type="component" value="Unassembled WGS sequence"/>
</dbReference>
<gene>
    <name evidence="1" type="ORF">LARSCL_LOCUS9943</name>
</gene>
<organism evidence="1 2">
    <name type="scientific">Larinioides sclopetarius</name>
    <dbReference type="NCBI Taxonomy" id="280406"/>
    <lineage>
        <taxon>Eukaryota</taxon>
        <taxon>Metazoa</taxon>
        <taxon>Ecdysozoa</taxon>
        <taxon>Arthropoda</taxon>
        <taxon>Chelicerata</taxon>
        <taxon>Arachnida</taxon>
        <taxon>Araneae</taxon>
        <taxon>Araneomorphae</taxon>
        <taxon>Entelegynae</taxon>
        <taxon>Araneoidea</taxon>
        <taxon>Araneidae</taxon>
        <taxon>Larinioides</taxon>
    </lineage>
</organism>
<protein>
    <submittedName>
        <fullName evidence="1">Uncharacterized protein</fullName>
    </submittedName>
</protein>
<sequence length="190" mass="22258">MPRYETKDSMEQIAQMKVMNDAKKDDFLFHMDLTEKENSTIEAENACSESAVAEEGSPFQEYNQDENISFVKNRQILTSNDIKDNAVTISMFKNENTSDSLPLPSNERKSLKIRYTKQYLLDLRYDPLSTAFPDCLLKFLQSREIPLKETENHYDYRSMDHILFYTSLPYSRVRNSLSPGMKRTPFKLCY</sequence>